<feature type="non-terminal residue" evidence="1">
    <location>
        <position position="1"/>
    </location>
</feature>
<protein>
    <submittedName>
        <fullName evidence="1">Uncharacterized protein</fullName>
    </submittedName>
</protein>
<gene>
    <name evidence="1" type="ORF">LCGC14_2253040</name>
</gene>
<accession>A0A0F9FWX2</accession>
<dbReference type="EMBL" id="LAZR01030756">
    <property type="protein sequence ID" value="KKL55672.1"/>
    <property type="molecule type" value="Genomic_DNA"/>
</dbReference>
<comment type="caution">
    <text evidence="1">The sequence shown here is derived from an EMBL/GenBank/DDBJ whole genome shotgun (WGS) entry which is preliminary data.</text>
</comment>
<dbReference type="AlphaFoldDB" id="A0A0F9FWX2"/>
<reference evidence="1" key="1">
    <citation type="journal article" date="2015" name="Nature">
        <title>Complex archaea that bridge the gap between prokaryotes and eukaryotes.</title>
        <authorList>
            <person name="Spang A."/>
            <person name="Saw J.H."/>
            <person name="Jorgensen S.L."/>
            <person name="Zaremba-Niedzwiedzka K."/>
            <person name="Martijn J."/>
            <person name="Lind A.E."/>
            <person name="van Eijk R."/>
            <person name="Schleper C."/>
            <person name="Guy L."/>
            <person name="Ettema T.J."/>
        </authorList>
    </citation>
    <scope>NUCLEOTIDE SEQUENCE</scope>
</reference>
<sequence length="282" mass="32463">LLIIMILGTIVFPRANRRIWLRRLKLKRKEIVAAIELLAASFDTSEMFRDFRSTNSTLTSKSLDKRANLPRIWTDYDNFQKSLSLYRQTLLEARVFASIGSDDEMHARVGNVVKSLRTKTIAVLGEYCKEFGEEPADKKARARQNEIFNILASPRNLYRKWVERLRFVEGLNQQGLRKPTTDRVHEYDSDLDGLILSAKNIRRSFVALLKVDEYMGAFYNGNDTTRPVSSKNRDIAHEIVLNAGWAWRMDENSRAAEMARKAENLCEDYIGSLHSAFGPLKN</sequence>
<name>A0A0F9FWX2_9ZZZZ</name>
<organism evidence="1">
    <name type="scientific">marine sediment metagenome</name>
    <dbReference type="NCBI Taxonomy" id="412755"/>
    <lineage>
        <taxon>unclassified sequences</taxon>
        <taxon>metagenomes</taxon>
        <taxon>ecological metagenomes</taxon>
    </lineage>
</organism>
<evidence type="ECO:0000313" key="1">
    <source>
        <dbReference type="EMBL" id="KKL55672.1"/>
    </source>
</evidence>
<proteinExistence type="predicted"/>